<accession>A0A2I2G7L7</accession>
<evidence type="ECO:0000313" key="2">
    <source>
        <dbReference type="EMBL" id="PLB48865.1"/>
    </source>
</evidence>
<reference evidence="2 3" key="1">
    <citation type="submission" date="2016-12" db="EMBL/GenBank/DDBJ databases">
        <title>The genomes of Aspergillus section Nigri reveals drivers in fungal speciation.</title>
        <authorList>
            <consortium name="DOE Joint Genome Institute"/>
            <person name="Vesth T.C."/>
            <person name="Nybo J."/>
            <person name="Theobald S."/>
            <person name="Brandl J."/>
            <person name="Frisvad J.C."/>
            <person name="Nielsen K.F."/>
            <person name="Lyhne E.K."/>
            <person name="Kogle M.E."/>
            <person name="Kuo A."/>
            <person name="Riley R."/>
            <person name="Clum A."/>
            <person name="Nolan M."/>
            <person name="Lipzen A."/>
            <person name="Salamov A."/>
            <person name="Henrissat B."/>
            <person name="Wiebenga A."/>
            <person name="De Vries R.P."/>
            <person name="Grigoriev I.V."/>
            <person name="Mortensen U.H."/>
            <person name="Andersen M.R."/>
            <person name="Baker S.E."/>
        </authorList>
    </citation>
    <scope>NUCLEOTIDE SEQUENCE [LARGE SCALE GENOMIC DNA]</scope>
    <source>
        <strain evidence="2 3">IBT 23096</strain>
    </source>
</reference>
<dbReference type="EMBL" id="MSFO01000004">
    <property type="protein sequence ID" value="PLB48865.1"/>
    <property type="molecule type" value="Genomic_DNA"/>
</dbReference>
<dbReference type="AlphaFoldDB" id="A0A2I2G7L7"/>
<dbReference type="GeneID" id="36550314"/>
<keyword evidence="3" id="KW-1185">Reference proteome</keyword>
<evidence type="ECO:0000256" key="1">
    <source>
        <dbReference type="SAM" id="MobiDB-lite"/>
    </source>
</evidence>
<organism evidence="2 3">
    <name type="scientific">Aspergillus steynii IBT 23096</name>
    <dbReference type="NCBI Taxonomy" id="1392250"/>
    <lineage>
        <taxon>Eukaryota</taxon>
        <taxon>Fungi</taxon>
        <taxon>Dikarya</taxon>
        <taxon>Ascomycota</taxon>
        <taxon>Pezizomycotina</taxon>
        <taxon>Eurotiomycetes</taxon>
        <taxon>Eurotiomycetidae</taxon>
        <taxon>Eurotiales</taxon>
        <taxon>Aspergillaceae</taxon>
        <taxon>Aspergillus</taxon>
        <taxon>Aspergillus subgen. Circumdati</taxon>
    </lineage>
</organism>
<feature type="compositionally biased region" description="Polar residues" evidence="1">
    <location>
        <begin position="152"/>
        <end position="162"/>
    </location>
</feature>
<dbReference type="RefSeq" id="XP_024704167.1">
    <property type="nucleotide sequence ID" value="XM_024842616.1"/>
</dbReference>
<dbReference type="VEuPathDB" id="FungiDB:P170DRAFT_168751"/>
<proteinExistence type="predicted"/>
<gene>
    <name evidence="2" type="ORF">P170DRAFT_168751</name>
</gene>
<dbReference type="Proteomes" id="UP000234275">
    <property type="component" value="Unassembled WGS sequence"/>
</dbReference>
<sequence>MLPGRIQHDTDFVRFSRLHICQVAYSLETIRRKFLVKYSVASKSNCPSSIRQSDAALVEDVFIIYTRKRTGLRLWTGPRLDFHDHRAPRDAPFDHVVCSVLGRSDVIDKRGCGRMIRCEGGLRVFLEHTWHRPASSVPGRIHGPGLDAVTGMSGTSATVGGK</sequence>
<comment type="caution">
    <text evidence="2">The sequence shown here is derived from an EMBL/GenBank/DDBJ whole genome shotgun (WGS) entry which is preliminary data.</text>
</comment>
<feature type="region of interest" description="Disordered" evidence="1">
    <location>
        <begin position="141"/>
        <end position="162"/>
    </location>
</feature>
<name>A0A2I2G7L7_9EURO</name>
<protein>
    <submittedName>
        <fullName evidence="2">Uncharacterized protein</fullName>
    </submittedName>
</protein>
<evidence type="ECO:0000313" key="3">
    <source>
        <dbReference type="Proteomes" id="UP000234275"/>
    </source>
</evidence>